<organism evidence="1 3">
    <name type="scientific">Araneus ventricosus</name>
    <name type="common">Orbweaver spider</name>
    <name type="synonym">Epeira ventricosa</name>
    <dbReference type="NCBI Taxonomy" id="182803"/>
    <lineage>
        <taxon>Eukaryota</taxon>
        <taxon>Metazoa</taxon>
        <taxon>Ecdysozoa</taxon>
        <taxon>Arthropoda</taxon>
        <taxon>Chelicerata</taxon>
        <taxon>Arachnida</taxon>
        <taxon>Araneae</taxon>
        <taxon>Araneomorphae</taxon>
        <taxon>Entelegynae</taxon>
        <taxon>Araneoidea</taxon>
        <taxon>Araneidae</taxon>
        <taxon>Araneus</taxon>
    </lineage>
</organism>
<comment type="caution">
    <text evidence="1">The sequence shown here is derived from an EMBL/GenBank/DDBJ whole genome shotgun (WGS) entry which is preliminary data.</text>
</comment>
<evidence type="ECO:0000313" key="2">
    <source>
        <dbReference type="EMBL" id="GBN60019.1"/>
    </source>
</evidence>
<gene>
    <name evidence="2" type="ORF">AVEN_176191_1</name>
    <name evidence="1" type="ORF">AVEN_206563_1</name>
</gene>
<keyword evidence="3" id="KW-1185">Reference proteome</keyword>
<accession>A0A4Y2QAC2</accession>
<dbReference type="Proteomes" id="UP000499080">
    <property type="component" value="Unassembled WGS sequence"/>
</dbReference>
<sequence>MIWCGLFCSTFWADIKTLRIIRESQTSDVPTKEASKSCLVASAAVKSYWSRTLIPVMLRWNEPDSFIPAFSCREQLQVGERCRRHRSIISTCFSKCICNLVTLDVDMRRNPLQTLTTEAALFPHP</sequence>
<dbReference type="EMBL" id="BGPR01013293">
    <property type="protein sequence ID" value="GBN60003.1"/>
    <property type="molecule type" value="Genomic_DNA"/>
</dbReference>
<reference evidence="1 3" key="1">
    <citation type="journal article" date="2019" name="Sci. Rep.">
        <title>Orb-weaving spider Araneus ventricosus genome elucidates the spidroin gene catalogue.</title>
        <authorList>
            <person name="Kono N."/>
            <person name="Nakamura H."/>
            <person name="Ohtoshi R."/>
            <person name="Moran D.A.P."/>
            <person name="Shinohara A."/>
            <person name="Yoshida Y."/>
            <person name="Fujiwara M."/>
            <person name="Mori M."/>
            <person name="Tomita M."/>
            <person name="Arakawa K."/>
        </authorList>
    </citation>
    <scope>NUCLEOTIDE SEQUENCE [LARGE SCALE GENOMIC DNA]</scope>
</reference>
<dbReference type="AlphaFoldDB" id="A0A4Y2QAC2"/>
<protein>
    <submittedName>
        <fullName evidence="1">Uncharacterized protein</fullName>
    </submittedName>
</protein>
<evidence type="ECO:0000313" key="1">
    <source>
        <dbReference type="EMBL" id="GBN60003.1"/>
    </source>
</evidence>
<proteinExistence type="predicted"/>
<evidence type="ECO:0000313" key="3">
    <source>
        <dbReference type="Proteomes" id="UP000499080"/>
    </source>
</evidence>
<name>A0A4Y2QAC2_ARAVE</name>
<dbReference type="EMBL" id="BGPR01013296">
    <property type="protein sequence ID" value="GBN60019.1"/>
    <property type="molecule type" value="Genomic_DNA"/>
</dbReference>